<dbReference type="InterPro" id="IPR036388">
    <property type="entry name" value="WH-like_DNA-bd_sf"/>
</dbReference>
<dbReference type="PANTHER" id="PTHR12374:SF20">
    <property type="entry name" value="TRANSCRIPTIONAL ADAPTER 2-ALPHA"/>
    <property type="match status" value="1"/>
</dbReference>
<feature type="region of interest" description="Disordered" evidence="1">
    <location>
        <begin position="276"/>
        <end position="384"/>
    </location>
</feature>
<dbReference type="PROSITE" id="PS51294">
    <property type="entry name" value="HTH_MYB"/>
    <property type="match status" value="1"/>
</dbReference>
<dbReference type="InterPro" id="IPR041983">
    <property type="entry name" value="ADA2-like_ZZ"/>
</dbReference>
<feature type="region of interest" description="Disordered" evidence="1">
    <location>
        <begin position="1"/>
        <end position="20"/>
    </location>
</feature>
<name>A0A2X0KFY7_9BASI</name>
<dbReference type="PROSITE" id="PS51293">
    <property type="entry name" value="SANT"/>
    <property type="match status" value="1"/>
</dbReference>
<dbReference type="GO" id="GO:0006357">
    <property type="term" value="P:regulation of transcription by RNA polymerase II"/>
    <property type="evidence" value="ECO:0007669"/>
    <property type="project" value="TreeGrafter"/>
</dbReference>
<dbReference type="InterPro" id="IPR055141">
    <property type="entry name" value="TADA2A_B-like_dom"/>
</dbReference>
<evidence type="ECO:0000259" key="4">
    <source>
        <dbReference type="PROSITE" id="PS51294"/>
    </source>
</evidence>
<dbReference type="Pfam" id="PF22941">
    <property type="entry name" value="TADA2A-like_3rd"/>
    <property type="match status" value="2"/>
</dbReference>
<feature type="compositionally biased region" description="Acidic residues" evidence="1">
    <location>
        <begin position="340"/>
        <end position="358"/>
    </location>
</feature>
<dbReference type="InterPro" id="IPR017930">
    <property type="entry name" value="Myb_dom"/>
</dbReference>
<evidence type="ECO:0000259" key="2">
    <source>
        <dbReference type="PROSITE" id="PS50090"/>
    </source>
</evidence>
<gene>
    <name evidence="5" type="ORF">BZ3500_MVSOF-1268-A1-R1_CHR9G10561</name>
</gene>
<dbReference type="PROSITE" id="PS50090">
    <property type="entry name" value="MYB_LIKE"/>
    <property type="match status" value="1"/>
</dbReference>
<evidence type="ECO:0000256" key="1">
    <source>
        <dbReference type="SAM" id="MobiDB-lite"/>
    </source>
</evidence>
<keyword evidence="6" id="KW-1185">Reference proteome</keyword>
<dbReference type="SMART" id="SM00717">
    <property type="entry name" value="SANT"/>
    <property type="match status" value="1"/>
</dbReference>
<dbReference type="OrthoDB" id="270417at2759"/>
<dbReference type="InterPro" id="IPR009057">
    <property type="entry name" value="Homeodomain-like_sf"/>
</dbReference>
<feature type="domain" description="Myb-like" evidence="2">
    <location>
        <begin position="137"/>
        <end position="180"/>
    </location>
</feature>
<dbReference type="CDD" id="cd02335">
    <property type="entry name" value="ZZ_ADA2"/>
    <property type="match status" value="1"/>
</dbReference>
<dbReference type="InterPro" id="IPR001005">
    <property type="entry name" value="SANT/Myb"/>
</dbReference>
<dbReference type="CDD" id="cd00167">
    <property type="entry name" value="SANT"/>
    <property type="match status" value="1"/>
</dbReference>
<feature type="domain" description="HTH myb-type" evidence="4">
    <location>
        <begin position="137"/>
        <end position="184"/>
    </location>
</feature>
<feature type="compositionally biased region" description="Basic and acidic residues" evidence="1">
    <location>
        <begin position="319"/>
        <end position="339"/>
    </location>
</feature>
<dbReference type="GO" id="GO:0006338">
    <property type="term" value="P:chromatin remodeling"/>
    <property type="evidence" value="ECO:0007669"/>
    <property type="project" value="TreeGrafter"/>
</dbReference>
<dbReference type="FunFam" id="1.10.10.60:FF:000115">
    <property type="entry name" value="Transcriptional adapter 2"/>
    <property type="match status" value="1"/>
</dbReference>
<dbReference type="Pfam" id="PF00249">
    <property type="entry name" value="Myb_DNA-binding"/>
    <property type="match status" value="1"/>
</dbReference>
<dbReference type="STRING" id="289078.A0A2X0KFY7"/>
<evidence type="ECO:0000313" key="5">
    <source>
        <dbReference type="EMBL" id="SDA00300.1"/>
    </source>
</evidence>
<evidence type="ECO:0000313" key="6">
    <source>
        <dbReference type="Proteomes" id="UP000249723"/>
    </source>
</evidence>
<feature type="compositionally biased region" description="Basic and acidic residues" evidence="1">
    <location>
        <begin position="293"/>
        <end position="313"/>
    </location>
</feature>
<dbReference type="AlphaFoldDB" id="A0A2X0KFY7"/>
<protein>
    <submittedName>
        <fullName evidence="5">BZ3500_MvSof-1268-A1-R1_Chr9g10561 protein</fullName>
    </submittedName>
</protein>
<dbReference type="Gene3D" id="1.10.10.60">
    <property type="entry name" value="Homeodomain-like"/>
    <property type="match status" value="1"/>
</dbReference>
<proteinExistence type="predicted"/>
<feature type="domain" description="SANT" evidence="3">
    <location>
        <begin position="132"/>
        <end position="184"/>
    </location>
</feature>
<sequence length="697" mass="76433">MTVTKRKQKPRDTGGPDAVASIPALESGMKASCDSCSADITHSVHVRCAETLTSTSERLTCPDFDLCVPVGRRDVDCPVSPVSPVSPVEHQTPNATLTCTSHTPQCFLSGKSVGPHRSHHAYRIISSHAFPIFTNDWGADEELLLIEGAEMYGLGNWADMAEHVGGRTKEECEQHYLHTYVWSTEYPLPTIASDFSDDQEAFQKRKKARLQELQSRPVPLPPPKPMASAPTCHEIGGFMPGRLEFETEYENEAEVLIKDLEFGKVYAFGGAAQPASLEEVQGTEGAQGGREVPVVEDKEATGTEGKEKDKEDEAGSEARVVEETAAHADEEPKLIKGETTEEAVDEEAEPEAEVETEEPASTADKTTKVDETPPMGQAPGDEAQEDLELKLTLLDMFNERYDKRMAAKELIADRGLINYKQAKERDLILRAKPYAKIQTALDHETFVDGLLHEAALRKRISELQEYRRMGVTSIADGERYEHAKAQRAARLGYRDPLGHLSRSRNGILSATPTVFKPAISGAPSRPPTSTPPALTLASASSLHLLTVLEQQLCSTLRILPKPYLFLKETLLRERARRGAQMTSREARDFIVKKPKLPSSFVMGEDGSMAVVEGEEEDVTMQNGIEVEDEWGEKVERVFEFLVDTGSLNAKEAVGVAHEVNGSSVPNGMMSDLRPTAATLDVIMSNGDGGTEHIQSSQ</sequence>
<dbReference type="GO" id="GO:0005634">
    <property type="term" value="C:nucleus"/>
    <property type="evidence" value="ECO:0007669"/>
    <property type="project" value="TreeGrafter"/>
</dbReference>
<reference evidence="6" key="1">
    <citation type="submission" date="2016-10" db="EMBL/GenBank/DDBJ databases">
        <authorList>
            <person name="Jeantristanb JTB J.-T."/>
            <person name="Ricardo R."/>
        </authorList>
    </citation>
    <scope>NUCLEOTIDE SEQUENCE [LARGE SCALE GENOMIC DNA]</scope>
</reference>
<dbReference type="Proteomes" id="UP000249723">
    <property type="component" value="Unassembled WGS sequence"/>
</dbReference>
<dbReference type="InterPro" id="IPR017884">
    <property type="entry name" value="SANT_dom"/>
</dbReference>
<dbReference type="SUPFAM" id="SSF46689">
    <property type="entry name" value="Homeodomain-like"/>
    <property type="match status" value="2"/>
</dbReference>
<dbReference type="GO" id="GO:0003713">
    <property type="term" value="F:transcription coactivator activity"/>
    <property type="evidence" value="ECO:0007669"/>
    <property type="project" value="TreeGrafter"/>
</dbReference>
<dbReference type="EMBL" id="FMWP01000107">
    <property type="protein sequence ID" value="SDA00300.1"/>
    <property type="molecule type" value="Genomic_DNA"/>
</dbReference>
<dbReference type="Gene3D" id="1.10.10.10">
    <property type="entry name" value="Winged helix-like DNA-binding domain superfamily/Winged helix DNA-binding domain"/>
    <property type="match status" value="1"/>
</dbReference>
<evidence type="ECO:0000259" key="3">
    <source>
        <dbReference type="PROSITE" id="PS51293"/>
    </source>
</evidence>
<dbReference type="GO" id="GO:0070461">
    <property type="term" value="C:SAGA-type complex"/>
    <property type="evidence" value="ECO:0007669"/>
    <property type="project" value="TreeGrafter"/>
</dbReference>
<dbReference type="PANTHER" id="PTHR12374">
    <property type="entry name" value="TRANSCRIPTIONAL ADAPTOR 2 ADA2 -RELATED"/>
    <property type="match status" value="1"/>
</dbReference>
<organism evidence="5 6">
    <name type="scientific">Microbotryum saponariae</name>
    <dbReference type="NCBI Taxonomy" id="289078"/>
    <lineage>
        <taxon>Eukaryota</taxon>
        <taxon>Fungi</taxon>
        <taxon>Dikarya</taxon>
        <taxon>Basidiomycota</taxon>
        <taxon>Pucciniomycotina</taxon>
        <taxon>Microbotryomycetes</taxon>
        <taxon>Microbotryales</taxon>
        <taxon>Microbotryaceae</taxon>
        <taxon>Microbotryum</taxon>
    </lineage>
</organism>
<accession>A0A2X0KFY7</accession>
<dbReference type="GO" id="GO:0003682">
    <property type="term" value="F:chromatin binding"/>
    <property type="evidence" value="ECO:0007669"/>
    <property type="project" value="TreeGrafter"/>
</dbReference>